<feature type="chain" id="PRO_5012871800" description="DUF3868 domain-containing protein" evidence="1">
    <location>
        <begin position="21"/>
        <end position="482"/>
    </location>
</feature>
<evidence type="ECO:0000259" key="2">
    <source>
        <dbReference type="Pfam" id="PF12984"/>
    </source>
</evidence>
<dbReference type="InterPro" id="IPR011990">
    <property type="entry name" value="TPR-like_helical_dom_sf"/>
</dbReference>
<protein>
    <recommendedName>
        <fullName evidence="2">DUF3868 domain-containing protein</fullName>
    </recommendedName>
</protein>
<organism evidence="3">
    <name type="scientific">uncultured Dysgonomonas sp</name>
    <dbReference type="NCBI Taxonomy" id="206096"/>
    <lineage>
        <taxon>Bacteria</taxon>
        <taxon>Pseudomonadati</taxon>
        <taxon>Bacteroidota</taxon>
        <taxon>Bacteroidia</taxon>
        <taxon>Bacteroidales</taxon>
        <taxon>Dysgonomonadaceae</taxon>
        <taxon>Dysgonomonas</taxon>
        <taxon>environmental samples</taxon>
    </lineage>
</organism>
<sequence>MEKKYLYMLVLLLIASVTTAQTEYGKQITVHEVAEKRDNRLYINLELILDKLQLKSEHMLILSPVIESASKDITKKLAPIVVSGNNRYKSLSRTLALKDKHIFETKPDTVVRRNNGEPQKITYNMSTPFEKWMEKGTLTLQEEVQGCAFCDLNKVERLLISSITENPLEPIYQTNYVEPKAEPIKNRKEVIELYLSHKADCSIIHPDFENNSSELEKFTSIFRKVVNSDDFSFTGINITGYASPEGTYQYNKELSEARTKSLIEYLRKNYILDENLFTLDWKGEDWDGLVKILETYQIENKDKILDIIRTVDVHQGREGQIMKINSGTIYNTLLKEIFPQLRRNVCTVEYTVSPFDINKAQQIIKTNPKALSIEEMYLVANTFPKGSEAYNEIFIIAASTFPDNVEAVTNAAAINISRGNITKASQMLEKVKHHPTAWNNMGIVKSLQTKYNEAKEYFIKAANNGVKQSANNLVQLNEFLEH</sequence>
<accession>A0A212JAS1</accession>
<dbReference type="SUPFAM" id="SSF103088">
    <property type="entry name" value="OmpA-like"/>
    <property type="match status" value="1"/>
</dbReference>
<proteinExistence type="predicted"/>
<dbReference type="Gene3D" id="3.30.1330.60">
    <property type="entry name" value="OmpA-like domain"/>
    <property type="match status" value="1"/>
</dbReference>
<dbReference type="Gene3D" id="1.25.40.10">
    <property type="entry name" value="Tetratricopeptide repeat domain"/>
    <property type="match status" value="1"/>
</dbReference>
<evidence type="ECO:0000313" key="3">
    <source>
        <dbReference type="EMBL" id="SBV96511.1"/>
    </source>
</evidence>
<dbReference type="RefSeq" id="WP_296939858.1">
    <property type="nucleotide sequence ID" value="NZ_LT599032.1"/>
</dbReference>
<dbReference type="InterPro" id="IPR036737">
    <property type="entry name" value="OmpA-like_sf"/>
</dbReference>
<evidence type="ECO:0000256" key="1">
    <source>
        <dbReference type="SAM" id="SignalP"/>
    </source>
</evidence>
<name>A0A212JAS1_9BACT</name>
<keyword evidence="1" id="KW-0732">Signal</keyword>
<dbReference type="Pfam" id="PF12984">
    <property type="entry name" value="DUF3868"/>
    <property type="match status" value="1"/>
</dbReference>
<dbReference type="AlphaFoldDB" id="A0A212JAS1"/>
<feature type="domain" description="DUF3868" evidence="2">
    <location>
        <begin position="8"/>
        <end position="100"/>
    </location>
</feature>
<dbReference type="SUPFAM" id="SSF48452">
    <property type="entry name" value="TPR-like"/>
    <property type="match status" value="1"/>
</dbReference>
<reference evidence="3" key="1">
    <citation type="submission" date="2016-04" db="EMBL/GenBank/DDBJ databases">
        <authorList>
            <person name="Evans L.H."/>
            <person name="Alamgir A."/>
            <person name="Owens N."/>
            <person name="Weber N.D."/>
            <person name="Virtaneva K."/>
            <person name="Barbian K."/>
            <person name="Babar A."/>
            <person name="Rosenke K."/>
        </authorList>
    </citation>
    <scope>NUCLEOTIDE SEQUENCE</scope>
    <source>
        <strain evidence="3">86-1</strain>
    </source>
</reference>
<gene>
    <name evidence="3" type="ORF">KL86DYS1_11666</name>
</gene>
<dbReference type="EMBL" id="FLUM01000001">
    <property type="protein sequence ID" value="SBV96511.1"/>
    <property type="molecule type" value="Genomic_DNA"/>
</dbReference>
<feature type="signal peptide" evidence="1">
    <location>
        <begin position="1"/>
        <end position="20"/>
    </location>
</feature>
<dbReference type="InterPro" id="IPR024480">
    <property type="entry name" value="DUF3868"/>
</dbReference>